<evidence type="ECO:0000313" key="2">
    <source>
        <dbReference type="Proteomes" id="UP000758155"/>
    </source>
</evidence>
<dbReference type="Proteomes" id="UP000758155">
    <property type="component" value="Unassembled WGS sequence"/>
</dbReference>
<organism evidence="1 2">
    <name type="scientific">Didymella heteroderae</name>
    <dbReference type="NCBI Taxonomy" id="1769908"/>
    <lineage>
        <taxon>Eukaryota</taxon>
        <taxon>Fungi</taxon>
        <taxon>Dikarya</taxon>
        <taxon>Ascomycota</taxon>
        <taxon>Pezizomycotina</taxon>
        <taxon>Dothideomycetes</taxon>
        <taxon>Pleosporomycetidae</taxon>
        <taxon>Pleosporales</taxon>
        <taxon>Pleosporineae</taxon>
        <taxon>Didymellaceae</taxon>
        <taxon>Didymella</taxon>
    </lineage>
</organism>
<keyword evidence="2" id="KW-1185">Reference proteome</keyword>
<accession>A0A9P5C3H6</accession>
<dbReference type="OrthoDB" id="4154404at2759"/>
<evidence type="ECO:0000313" key="1">
    <source>
        <dbReference type="EMBL" id="KAF3044746.1"/>
    </source>
</evidence>
<dbReference type="EMBL" id="SWKV01000008">
    <property type="protein sequence ID" value="KAF3044746.1"/>
    <property type="molecule type" value="Genomic_DNA"/>
</dbReference>
<protein>
    <submittedName>
        <fullName evidence="1">Uncharacterized protein</fullName>
    </submittedName>
</protein>
<proteinExistence type="predicted"/>
<dbReference type="AlphaFoldDB" id="A0A9P5C3H6"/>
<sequence>MIGNATLKAIGISNVTTSLDSQPLTWTVGLQELKENGANPTFDRNFYLGTPPSIQLNDAHGCALFFDGISANLTSSMGDQLDKFSCSNVLAEACVSDLIAQARSTYEGFGVATDGSPGICSRLSDALMDKPPTACNGIKGSWGTILAQPLTGNSASEQIKQEQCHPTTGQDYGLSLIASIRKEASGRELSELSPILNAITPVMTVFAKENDTDVELSCLKLVESKANQTVDSQPSQGAMSLPRSSLGLFATMTAAAYFFVL</sequence>
<name>A0A9P5C3H6_9PLEO</name>
<gene>
    <name evidence="1" type="ORF">E8E12_010165</name>
</gene>
<comment type="caution">
    <text evidence="1">The sequence shown here is derived from an EMBL/GenBank/DDBJ whole genome shotgun (WGS) entry which is preliminary data.</text>
</comment>
<reference evidence="1" key="1">
    <citation type="submission" date="2019-04" db="EMBL/GenBank/DDBJ databases">
        <title>Sequencing of skin fungus with MAO and IRED activity.</title>
        <authorList>
            <person name="Marsaioli A.J."/>
            <person name="Bonatto J.M.C."/>
            <person name="Reis Junior O."/>
        </authorList>
    </citation>
    <scope>NUCLEOTIDE SEQUENCE</scope>
    <source>
        <strain evidence="1">28M1</strain>
    </source>
</reference>